<dbReference type="AlphaFoldDB" id="A0A563E9X6"/>
<dbReference type="GO" id="GO:0006635">
    <property type="term" value="P:fatty acid beta-oxidation"/>
    <property type="evidence" value="ECO:0007669"/>
    <property type="project" value="TreeGrafter"/>
</dbReference>
<dbReference type="PANTHER" id="PTHR11941:SF54">
    <property type="entry name" value="ENOYL-COA HYDRATASE, MITOCHONDRIAL"/>
    <property type="match status" value="1"/>
</dbReference>
<dbReference type="OrthoDB" id="4608673at2"/>
<dbReference type="EMBL" id="VCQV01000002">
    <property type="protein sequence ID" value="TWP38594.1"/>
    <property type="molecule type" value="Genomic_DNA"/>
</dbReference>
<reference evidence="3 4" key="1">
    <citation type="submission" date="2019-05" db="EMBL/GenBank/DDBJ databases">
        <authorList>
            <person name="Lee S.D."/>
        </authorList>
    </citation>
    <scope>NUCLEOTIDE SEQUENCE [LARGE SCALE GENOMIC DNA]</scope>
    <source>
        <strain evidence="3 4">C5-26</strain>
    </source>
</reference>
<name>A0A563E9X6_9MICO</name>
<dbReference type="CDD" id="cd06558">
    <property type="entry name" value="crotonase-like"/>
    <property type="match status" value="1"/>
</dbReference>
<dbReference type="Gene3D" id="3.90.226.10">
    <property type="entry name" value="2-enoyl-CoA Hydratase, Chain A, domain 1"/>
    <property type="match status" value="1"/>
</dbReference>
<keyword evidence="4" id="KW-1185">Reference proteome</keyword>
<dbReference type="InterPro" id="IPR018376">
    <property type="entry name" value="Enoyl-CoA_hyd/isom_CS"/>
</dbReference>
<keyword evidence="3" id="KW-0413">Isomerase</keyword>
<dbReference type="GO" id="GO:0016853">
    <property type="term" value="F:isomerase activity"/>
    <property type="evidence" value="ECO:0007669"/>
    <property type="project" value="UniProtKB-KW"/>
</dbReference>
<evidence type="ECO:0000313" key="4">
    <source>
        <dbReference type="Proteomes" id="UP000320244"/>
    </source>
</evidence>
<evidence type="ECO:0000256" key="1">
    <source>
        <dbReference type="ARBA" id="ARBA00005254"/>
    </source>
</evidence>
<proteinExistence type="inferred from homology"/>
<dbReference type="Pfam" id="PF00378">
    <property type="entry name" value="ECH_1"/>
    <property type="match status" value="1"/>
</dbReference>
<dbReference type="PANTHER" id="PTHR11941">
    <property type="entry name" value="ENOYL-COA HYDRATASE-RELATED"/>
    <property type="match status" value="1"/>
</dbReference>
<dbReference type="InterPro" id="IPR001753">
    <property type="entry name" value="Enoyl-CoA_hydra/iso"/>
</dbReference>
<dbReference type="InterPro" id="IPR029045">
    <property type="entry name" value="ClpP/crotonase-like_dom_sf"/>
</dbReference>
<dbReference type="SUPFAM" id="SSF52096">
    <property type="entry name" value="ClpP/crotonase"/>
    <property type="match status" value="1"/>
</dbReference>
<accession>A0A563E9X6</accession>
<sequence>MSTITVGRAGGVVTIVVGDAHRNNALGEADWGRLAQEVTSAAQADGIRAVVLSGHGETFSTGFDMAEWEDADLAAVNRCFTAMEHCFRTIERAPVPVIAAVEGAAIGAGCQLALACDLAVLGMSARIGMPIARLGILASPAFVERITAKTGATLASDLYLTGRLLRADEAHSTGLISRVVADGTARTTAQRLAAKIATYPPAAVTSAKEAIALVTRGDQSVQRAEVMPSVSLGEFRAAVRTFLRRHAHTA</sequence>
<organism evidence="3 4">
    <name type="scientific">Leekyejoonella antrihumi</name>
    <dbReference type="NCBI Taxonomy" id="1660198"/>
    <lineage>
        <taxon>Bacteria</taxon>
        <taxon>Bacillati</taxon>
        <taxon>Actinomycetota</taxon>
        <taxon>Actinomycetes</taxon>
        <taxon>Micrococcales</taxon>
        <taxon>Dermacoccaceae</taxon>
        <taxon>Leekyejoonella</taxon>
    </lineage>
</organism>
<dbReference type="PROSITE" id="PS00166">
    <property type="entry name" value="ENOYL_COA_HYDRATASE"/>
    <property type="match status" value="1"/>
</dbReference>
<gene>
    <name evidence="3" type="ORF">FGL98_02055</name>
</gene>
<protein>
    <submittedName>
        <fullName evidence="3">Enoyl-CoA hydratase/isomerase family protein</fullName>
    </submittedName>
</protein>
<evidence type="ECO:0000313" key="3">
    <source>
        <dbReference type="EMBL" id="TWP38594.1"/>
    </source>
</evidence>
<comment type="caution">
    <text evidence="3">The sequence shown here is derived from an EMBL/GenBank/DDBJ whole genome shotgun (WGS) entry which is preliminary data.</text>
</comment>
<comment type="similarity">
    <text evidence="1 2">Belongs to the enoyl-CoA hydratase/isomerase family.</text>
</comment>
<evidence type="ECO:0000256" key="2">
    <source>
        <dbReference type="RuleBase" id="RU003707"/>
    </source>
</evidence>
<reference evidence="3 4" key="2">
    <citation type="submission" date="2019-08" db="EMBL/GenBank/DDBJ databases">
        <title>Jejuicoccus antrihumi gen. nov., sp. nov., a new member of the family Dermacoccaceae isolated from a cave.</title>
        <authorList>
            <person name="Schumann P."/>
            <person name="Kim I.S."/>
        </authorList>
    </citation>
    <scope>NUCLEOTIDE SEQUENCE [LARGE SCALE GENOMIC DNA]</scope>
    <source>
        <strain evidence="3 4">C5-26</strain>
    </source>
</reference>
<dbReference type="RefSeq" id="WP_146314997.1">
    <property type="nucleotide sequence ID" value="NZ_VCQV01000002.1"/>
</dbReference>
<dbReference type="Proteomes" id="UP000320244">
    <property type="component" value="Unassembled WGS sequence"/>
</dbReference>